<dbReference type="Gene3D" id="3.30.450.20">
    <property type="entry name" value="PAS domain"/>
    <property type="match status" value="4"/>
</dbReference>
<dbReference type="InterPro" id="IPR035965">
    <property type="entry name" value="PAS-like_dom_sf"/>
</dbReference>
<dbReference type="PROSITE" id="PS50112">
    <property type="entry name" value="PAS"/>
    <property type="match status" value="2"/>
</dbReference>
<gene>
    <name evidence="9" type="ORF">ACFQ4C_03955</name>
</gene>
<dbReference type="Gene3D" id="3.30.565.10">
    <property type="entry name" value="Histidine kinase-like ATPase, C-terminal domain"/>
    <property type="match status" value="1"/>
</dbReference>
<comment type="caution">
    <text evidence="9">The sequence shown here is derived from an EMBL/GenBank/DDBJ whole genome shotgun (WGS) entry which is preliminary data.</text>
</comment>
<dbReference type="InterPro" id="IPR000014">
    <property type="entry name" value="PAS"/>
</dbReference>
<dbReference type="Gene3D" id="2.10.70.100">
    <property type="match status" value="1"/>
</dbReference>
<dbReference type="SUPFAM" id="SSF47384">
    <property type="entry name" value="Homodimeric domain of signal transducing histidine kinase"/>
    <property type="match status" value="1"/>
</dbReference>
<dbReference type="InterPro" id="IPR052162">
    <property type="entry name" value="Sensor_kinase/Photoreceptor"/>
</dbReference>
<feature type="domain" description="Histidine kinase" evidence="6">
    <location>
        <begin position="582"/>
        <end position="806"/>
    </location>
</feature>
<dbReference type="Gene3D" id="1.10.287.130">
    <property type="match status" value="1"/>
</dbReference>
<dbReference type="InterPro" id="IPR036890">
    <property type="entry name" value="HATPase_C_sf"/>
</dbReference>
<feature type="domain" description="PAS" evidence="7">
    <location>
        <begin position="428"/>
        <end position="498"/>
    </location>
</feature>
<dbReference type="EMBL" id="JBHTLP010000002">
    <property type="protein sequence ID" value="MFD1140243.1"/>
    <property type="molecule type" value="Genomic_DNA"/>
</dbReference>
<dbReference type="Pfam" id="PF08447">
    <property type="entry name" value="PAS_3"/>
    <property type="match status" value="2"/>
</dbReference>
<organism evidence="9 10">
    <name type="scientific">Larkinella insperata</name>
    <dbReference type="NCBI Taxonomy" id="332158"/>
    <lineage>
        <taxon>Bacteria</taxon>
        <taxon>Pseudomonadati</taxon>
        <taxon>Bacteroidota</taxon>
        <taxon>Cytophagia</taxon>
        <taxon>Cytophagales</taxon>
        <taxon>Spirosomataceae</taxon>
        <taxon>Larkinella</taxon>
    </lineage>
</organism>
<dbReference type="SUPFAM" id="SSF55874">
    <property type="entry name" value="ATPase domain of HSP90 chaperone/DNA topoisomerase II/histidine kinase"/>
    <property type="match status" value="1"/>
</dbReference>
<accession>A0ABW3PZ42</accession>
<dbReference type="Pfam" id="PF02518">
    <property type="entry name" value="HATPase_c"/>
    <property type="match status" value="1"/>
</dbReference>
<feature type="domain" description="PAC" evidence="8">
    <location>
        <begin position="501"/>
        <end position="553"/>
    </location>
</feature>
<comment type="catalytic activity">
    <reaction evidence="1">
        <text>ATP + protein L-histidine = ADP + protein N-phospho-L-histidine.</text>
        <dbReference type="EC" id="2.7.13.3"/>
    </reaction>
</comment>
<dbReference type="PRINTS" id="PR00344">
    <property type="entry name" value="BCTRLSENSOR"/>
</dbReference>
<dbReference type="RefSeq" id="WP_265989717.1">
    <property type="nucleotide sequence ID" value="NZ_CP110973.1"/>
</dbReference>
<keyword evidence="5" id="KW-0418">Kinase</keyword>
<dbReference type="PROSITE" id="PS50109">
    <property type="entry name" value="HIS_KIN"/>
    <property type="match status" value="1"/>
</dbReference>
<dbReference type="SMART" id="SM00086">
    <property type="entry name" value="PAC"/>
    <property type="match status" value="4"/>
</dbReference>
<name>A0ABW3PZ42_9BACT</name>
<dbReference type="PANTHER" id="PTHR43304:SF1">
    <property type="entry name" value="PAC DOMAIN-CONTAINING PROTEIN"/>
    <property type="match status" value="1"/>
</dbReference>
<evidence type="ECO:0000256" key="1">
    <source>
        <dbReference type="ARBA" id="ARBA00000085"/>
    </source>
</evidence>
<evidence type="ECO:0000259" key="7">
    <source>
        <dbReference type="PROSITE" id="PS50112"/>
    </source>
</evidence>
<sequence length="806" mass="91299">METHTLQPIYRFLASGGEMGQLIRTVDWSTNPLGPIERWPQSLRTTLSLILHSKFPMFLFWGPERICFYNDAYRPSLGEIGKHPTALGQRAVDLWPEIWSTIEPLISQIMAGGEATWNEDQRFSIYRNGQLEETYWTYSYSPVHDESGAVGGVLATCTETTEKVTNLKGIAESKDQLMFAIDAAELGTWDLNPETNRFTGNDRLKSWFGLAPDAEIELPLALATIADEDRQRVIEAIETALQPSSGGNYAIEYTIVNPADQRKRRVKAKGKAVFDDAGKAVRFNGTLQDYTEEYRAGEEQQKLMTLVENSVDLMSVLGLDGRNTYINKAGRELLGIDDDQDVTQVPIADLHTPEQLEFVSSQILPTVMTTGRWSGQFAARNRKTGEIIPLYNNCLRIDDRLTGQPLAVGAVMRDLRPENTTKKALEESREQFRLLADFMPQFVWAAQPSGALNYFNQSVYNFSGLSAEDVQRHNWLRLVHPDERQATVDAWMNSVKTGESFVFQHRFRRNDGEYRWQLSRAVPMKNSEGVIQWWIGTSTDIDDQKKVADELEQMVQQRTLELHSSNQELIKTNHELEQFAYIASHDLQEPLRKIQSFSELLHLNLTDREMSGQYLNKISTSAQRMGELIKSVLNYSRLSNTAERFVETDLNQILAGVESDFELMIEQKGAVIRRSNLPVVEGIPMHLSQLFSNLIGNSLKFSATEPVIEITSQSLSAEEVAQIQGLRMDLPYVYIRVKDNGIGFEQEYAERVFTIFQRLNHTKSYSGTGIGLALCRKIVENHSGKITAESELGNGAAFHIYLPVKR</sequence>
<dbReference type="Pfam" id="PF13188">
    <property type="entry name" value="PAS_8"/>
    <property type="match status" value="1"/>
</dbReference>
<dbReference type="SMART" id="SM00388">
    <property type="entry name" value="HisKA"/>
    <property type="match status" value="1"/>
</dbReference>
<dbReference type="CDD" id="cd00082">
    <property type="entry name" value="HisKA"/>
    <property type="match status" value="1"/>
</dbReference>
<dbReference type="InterPro" id="IPR013656">
    <property type="entry name" value="PAS_4"/>
</dbReference>
<protein>
    <recommendedName>
        <fullName evidence="2">histidine kinase</fullName>
        <ecNumber evidence="2">2.7.13.3</ecNumber>
    </recommendedName>
</protein>
<dbReference type="InterPro" id="IPR036097">
    <property type="entry name" value="HisK_dim/P_sf"/>
</dbReference>
<dbReference type="InterPro" id="IPR000700">
    <property type="entry name" value="PAS-assoc_C"/>
</dbReference>
<dbReference type="InterPro" id="IPR001610">
    <property type="entry name" value="PAC"/>
</dbReference>
<dbReference type="EC" id="2.7.13.3" evidence="2"/>
<dbReference type="SMART" id="SM00387">
    <property type="entry name" value="HATPase_c"/>
    <property type="match status" value="1"/>
</dbReference>
<evidence type="ECO:0000313" key="9">
    <source>
        <dbReference type="EMBL" id="MFD1140243.1"/>
    </source>
</evidence>
<evidence type="ECO:0000313" key="10">
    <source>
        <dbReference type="Proteomes" id="UP001597116"/>
    </source>
</evidence>
<proteinExistence type="predicted"/>
<dbReference type="SMART" id="SM00091">
    <property type="entry name" value="PAS"/>
    <property type="match status" value="3"/>
</dbReference>
<evidence type="ECO:0000259" key="6">
    <source>
        <dbReference type="PROSITE" id="PS50109"/>
    </source>
</evidence>
<feature type="domain" description="PAC" evidence="8">
    <location>
        <begin position="249"/>
        <end position="302"/>
    </location>
</feature>
<keyword evidence="3" id="KW-0597">Phosphoprotein</keyword>
<dbReference type="Proteomes" id="UP001597116">
    <property type="component" value="Unassembled WGS sequence"/>
</dbReference>
<dbReference type="InterPro" id="IPR003661">
    <property type="entry name" value="HisK_dim/P_dom"/>
</dbReference>
<dbReference type="PANTHER" id="PTHR43304">
    <property type="entry name" value="PHYTOCHROME-LIKE PROTEIN CPH1"/>
    <property type="match status" value="1"/>
</dbReference>
<dbReference type="InterPro" id="IPR005467">
    <property type="entry name" value="His_kinase_dom"/>
</dbReference>
<evidence type="ECO:0000256" key="5">
    <source>
        <dbReference type="ARBA" id="ARBA00022777"/>
    </source>
</evidence>
<evidence type="ECO:0000256" key="3">
    <source>
        <dbReference type="ARBA" id="ARBA00022553"/>
    </source>
</evidence>
<evidence type="ECO:0000259" key="8">
    <source>
        <dbReference type="PROSITE" id="PS50113"/>
    </source>
</evidence>
<dbReference type="InterPro" id="IPR013655">
    <property type="entry name" value="PAS_fold_3"/>
</dbReference>
<dbReference type="InterPro" id="IPR004358">
    <property type="entry name" value="Sig_transdc_His_kin-like_C"/>
</dbReference>
<reference evidence="10" key="1">
    <citation type="journal article" date="2019" name="Int. J. Syst. Evol. Microbiol.">
        <title>The Global Catalogue of Microorganisms (GCM) 10K type strain sequencing project: providing services to taxonomists for standard genome sequencing and annotation.</title>
        <authorList>
            <consortium name="The Broad Institute Genomics Platform"/>
            <consortium name="The Broad Institute Genome Sequencing Center for Infectious Disease"/>
            <person name="Wu L."/>
            <person name="Ma J."/>
        </authorList>
    </citation>
    <scope>NUCLEOTIDE SEQUENCE [LARGE SCALE GENOMIC DNA]</scope>
    <source>
        <strain evidence="10">CCUG 55608</strain>
    </source>
</reference>
<dbReference type="InterPro" id="IPR003594">
    <property type="entry name" value="HATPase_dom"/>
</dbReference>
<keyword evidence="10" id="KW-1185">Reference proteome</keyword>
<dbReference type="NCBIfam" id="TIGR00229">
    <property type="entry name" value="sensory_box"/>
    <property type="match status" value="2"/>
</dbReference>
<dbReference type="SUPFAM" id="SSF55785">
    <property type="entry name" value="PYP-like sensor domain (PAS domain)"/>
    <property type="match status" value="4"/>
</dbReference>
<dbReference type="PROSITE" id="PS50113">
    <property type="entry name" value="PAC"/>
    <property type="match status" value="2"/>
</dbReference>
<evidence type="ECO:0000256" key="2">
    <source>
        <dbReference type="ARBA" id="ARBA00012438"/>
    </source>
</evidence>
<dbReference type="CDD" id="cd00130">
    <property type="entry name" value="PAS"/>
    <property type="match status" value="1"/>
</dbReference>
<keyword evidence="4" id="KW-0808">Transferase</keyword>
<dbReference type="Pfam" id="PF00512">
    <property type="entry name" value="HisKA"/>
    <property type="match status" value="1"/>
</dbReference>
<feature type="domain" description="PAS" evidence="7">
    <location>
        <begin position="299"/>
        <end position="371"/>
    </location>
</feature>
<evidence type="ECO:0000256" key="4">
    <source>
        <dbReference type="ARBA" id="ARBA00022679"/>
    </source>
</evidence>
<dbReference type="Pfam" id="PF08448">
    <property type="entry name" value="PAS_4"/>
    <property type="match status" value="1"/>
</dbReference>